<keyword evidence="1" id="KW-0963">Cytoplasm</keyword>
<dbReference type="InterPro" id="IPR001279">
    <property type="entry name" value="Metallo-B-lactamas"/>
</dbReference>
<keyword evidence="3" id="KW-0479">Metal-binding</keyword>
<dbReference type="Pfam" id="PF07521">
    <property type="entry name" value="RMMBL"/>
    <property type="match status" value="1"/>
</dbReference>
<evidence type="ECO:0000256" key="4">
    <source>
        <dbReference type="ARBA" id="ARBA00022801"/>
    </source>
</evidence>
<dbReference type="Pfam" id="PF00753">
    <property type="entry name" value="Lactamase_B"/>
    <property type="match status" value="1"/>
</dbReference>
<evidence type="ECO:0000256" key="5">
    <source>
        <dbReference type="ARBA" id="ARBA00022833"/>
    </source>
</evidence>
<evidence type="ECO:0000256" key="1">
    <source>
        <dbReference type="ARBA" id="ARBA00022490"/>
    </source>
</evidence>
<dbReference type="GO" id="GO:0003723">
    <property type="term" value="F:RNA binding"/>
    <property type="evidence" value="ECO:0007669"/>
    <property type="project" value="UniProtKB-KW"/>
</dbReference>
<dbReference type="NCBIfam" id="TIGR00649">
    <property type="entry name" value="MG423"/>
    <property type="match status" value="1"/>
</dbReference>
<dbReference type="InterPro" id="IPR004613">
    <property type="entry name" value="RNase_J"/>
</dbReference>
<dbReference type="Gene3D" id="3.60.15.10">
    <property type="entry name" value="Ribonuclease Z/Hydroxyacylglutathione hydrolase-like"/>
    <property type="match status" value="1"/>
</dbReference>
<gene>
    <name evidence="9" type="ORF">COT65_00625</name>
</gene>
<keyword evidence="4" id="KW-0378">Hydrolase</keyword>
<dbReference type="EMBL" id="PEZJ01000008">
    <property type="protein sequence ID" value="PIS14113.1"/>
    <property type="molecule type" value="Genomic_DNA"/>
</dbReference>
<keyword evidence="5" id="KW-0862">Zinc</keyword>
<dbReference type="GO" id="GO:0004527">
    <property type="term" value="F:exonuclease activity"/>
    <property type="evidence" value="ECO:0007669"/>
    <property type="project" value="UniProtKB-KW"/>
</dbReference>
<dbReference type="InterPro" id="IPR036866">
    <property type="entry name" value="RibonucZ/Hydroxyglut_hydro"/>
</dbReference>
<keyword evidence="2" id="KW-0540">Nuclease</keyword>
<evidence type="ECO:0000259" key="8">
    <source>
        <dbReference type="SMART" id="SM00849"/>
    </source>
</evidence>
<evidence type="ECO:0000256" key="7">
    <source>
        <dbReference type="ARBA" id="ARBA00022884"/>
    </source>
</evidence>
<dbReference type="Proteomes" id="UP000230033">
    <property type="component" value="Unassembled WGS sequence"/>
</dbReference>
<dbReference type="PANTHER" id="PTHR43694:SF1">
    <property type="entry name" value="RIBONUCLEASE J"/>
    <property type="match status" value="1"/>
</dbReference>
<dbReference type="Pfam" id="PF22505">
    <property type="entry name" value="RNase_J_b_CASP"/>
    <property type="match status" value="1"/>
</dbReference>
<proteinExistence type="predicted"/>
<name>A0A2H0WN99_9BACT</name>
<feature type="domain" description="Metallo-beta-lactamase" evidence="8">
    <location>
        <begin position="20"/>
        <end position="193"/>
    </location>
</feature>
<dbReference type="InterPro" id="IPR055132">
    <property type="entry name" value="RNase_J_b_CASP"/>
</dbReference>
<keyword evidence="6" id="KW-0269">Exonuclease</keyword>
<dbReference type="SMART" id="SM00849">
    <property type="entry name" value="Lactamase_B"/>
    <property type="match status" value="1"/>
</dbReference>
<dbReference type="AlphaFoldDB" id="A0A2H0WN99"/>
<evidence type="ECO:0000256" key="3">
    <source>
        <dbReference type="ARBA" id="ARBA00022723"/>
    </source>
</evidence>
<evidence type="ECO:0000313" key="9">
    <source>
        <dbReference type="EMBL" id="PIS14113.1"/>
    </source>
</evidence>
<evidence type="ECO:0000256" key="2">
    <source>
        <dbReference type="ARBA" id="ARBA00022722"/>
    </source>
</evidence>
<dbReference type="InterPro" id="IPR042173">
    <property type="entry name" value="RNase_J_2"/>
</dbReference>
<protein>
    <recommendedName>
        <fullName evidence="8">Metallo-beta-lactamase domain-containing protein</fullName>
    </recommendedName>
</protein>
<dbReference type="SUPFAM" id="SSF56281">
    <property type="entry name" value="Metallo-hydrolase/oxidoreductase"/>
    <property type="match status" value="1"/>
</dbReference>
<accession>A0A2H0WN99</accession>
<sequence>MEFQDVSLKIISLGGFGQVTKNMFLYETPQDLLIVDCGLGFPEQEGKGADLVIPDISYLANKKNKIRAIILSHGHDDHIGGLPHILPQLPDNLPVYGPKWAIALARLKLEEAGLAANLREVDETSQLKLGQFTVEFIKVTHSIPDTFHLIIKTPVGIVYHAADFKLDLIPVMGEPTSQGKIIAVGKRGVLCLLSDCLRAENPGFTPPEAKLEEMFEKEIASCSGKFFVTTMSSNISRLKQAIDVSRRHQRKVVLVGKSVEKNLELAEKLKYLQYPQNTFIDKKEIGDYAPAKLSLLVAGSQAQLGSALDRIVAGNLKNIKIEAGDKVIFSTDYIPGNETAIYTLIDNIYRLGGEVVYQDIRSGVHVSGHGSQKDLGKLMEMVKPRWMIPIGGNFRHMVAYQNLAAFLGFRKSQVILADGGEPVEFNGRGEFRIGPKMEVRQVMIKSDRMNSKGKHGHR</sequence>
<reference evidence="10" key="1">
    <citation type="submission" date="2017-09" db="EMBL/GenBank/DDBJ databases">
        <title>Depth-based differentiation of microbial function through sediment-hosted aquifers and enrichment of novel symbionts in the deep terrestrial subsurface.</title>
        <authorList>
            <person name="Probst A.J."/>
            <person name="Ladd B."/>
            <person name="Jarett J.K."/>
            <person name="Geller-Mcgrath D.E."/>
            <person name="Sieber C.M.K."/>
            <person name="Emerson J.B."/>
            <person name="Anantharaman K."/>
            <person name="Thomas B.C."/>
            <person name="Malmstrom R."/>
            <person name="Stieglmeier M."/>
            <person name="Klingl A."/>
            <person name="Woyke T."/>
            <person name="Ryan C.M."/>
            <person name="Banfield J.F."/>
        </authorList>
    </citation>
    <scope>NUCLEOTIDE SEQUENCE [LARGE SCALE GENOMIC DNA]</scope>
</reference>
<evidence type="ECO:0000313" key="10">
    <source>
        <dbReference type="Proteomes" id="UP000230033"/>
    </source>
</evidence>
<organism evidence="9 10">
    <name type="scientific">Candidatus Shapirobacteria bacterium CG09_land_8_20_14_0_10_47_13</name>
    <dbReference type="NCBI Taxonomy" id="1974481"/>
    <lineage>
        <taxon>Bacteria</taxon>
        <taxon>Candidatus Shapironibacteriota</taxon>
    </lineage>
</organism>
<dbReference type="PANTHER" id="PTHR43694">
    <property type="entry name" value="RIBONUCLEASE J"/>
    <property type="match status" value="1"/>
</dbReference>
<dbReference type="Gene3D" id="3.40.50.10710">
    <property type="entry name" value="Metallo-hydrolase/oxidoreductase"/>
    <property type="match status" value="1"/>
</dbReference>
<dbReference type="GO" id="GO:0046872">
    <property type="term" value="F:metal ion binding"/>
    <property type="evidence" value="ECO:0007669"/>
    <property type="project" value="UniProtKB-KW"/>
</dbReference>
<comment type="caution">
    <text evidence="9">The sequence shown here is derived from an EMBL/GenBank/DDBJ whole genome shotgun (WGS) entry which is preliminary data.</text>
</comment>
<keyword evidence="7" id="KW-0694">RNA-binding</keyword>
<evidence type="ECO:0000256" key="6">
    <source>
        <dbReference type="ARBA" id="ARBA00022839"/>
    </source>
</evidence>
<dbReference type="InterPro" id="IPR011108">
    <property type="entry name" value="RMMBL"/>
</dbReference>
<dbReference type="CDD" id="cd07714">
    <property type="entry name" value="RNaseJ_MBL-fold"/>
    <property type="match status" value="1"/>
</dbReference>